<keyword evidence="5" id="KW-1185">Reference proteome</keyword>
<keyword evidence="1" id="KW-0371">Homeobox</keyword>
<dbReference type="AlphaFoldDB" id="A0A0C2JI80"/>
<keyword evidence="1" id="KW-0539">Nucleus</keyword>
<accession>A0A0C2JI80</accession>
<evidence type="ECO:0000259" key="3">
    <source>
        <dbReference type="PROSITE" id="PS50071"/>
    </source>
</evidence>
<feature type="compositionally biased region" description="Polar residues" evidence="2">
    <location>
        <begin position="11"/>
        <end position="25"/>
    </location>
</feature>
<dbReference type="GO" id="GO:0005634">
    <property type="term" value="C:nucleus"/>
    <property type="evidence" value="ECO:0007669"/>
    <property type="project" value="UniProtKB-SubCell"/>
</dbReference>
<protein>
    <recommendedName>
        <fullName evidence="3">Homeobox domain-containing protein</fullName>
    </recommendedName>
</protein>
<sequence length="184" mass="21001">MEYTQEEASDSHNSSRSTTPYSPSQPCRIHSNWKVSSNADPESYQETIQTYSTGFIQVSKSKTTPPLGDANVGMEPDYYIYVEQSNPYNPTTYSSMRSSPIESYNGIIARQERPFEHSPILGVSNTKNNSYMDEQLEALERGFSCNPCYDIRRETESANELGLTEMHIEAWVLMKRFTPLRNLV</sequence>
<dbReference type="Gene3D" id="1.10.10.60">
    <property type="entry name" value="Homeodomain-like"/>
    <property type="match status" value="1"/>
</dbReference>
<dbReference type="InterPro" id="IPR001356">
    <property type="entry name" value="HD"/>
</dbReference>
<comment type="subcellular location">
    <subcellularLocation>
        <location evidence="1">Nucleus</location>
    </subcellularLocation>
</comment>
<comment type="caution">
    <text evidence="4">The sequence shown here is derived from an EMBL/GenBank/DDBJ whole genome shotgun (WGS) entry which is preliminary data.</text>
</comment>
<evidence type="ECO:0000313" key="4">
    <source>
        <dbReference type="EMBL" id="KII69023.1"/>
    </source>
</evidence>
<dbReference type="GO" id="GO:0003677">
    <property type="term" value="F:DNA binding"/>
    <property type="evidence" value="ECO:0007669"/>
    <property type="project" value="UniProtKB-UniRule"/>
</dbReference>
<dbReference type="Proteomes" id="UP000031668">
    <property type="component" value="Unassembled WGS sequence"/>
</dbReference>
<evidence type="ECO:0000256" key="2">
    <source>
        <dbReference type="SAM" id="MobiDB-lite"/>
    </source>
</evidence>
<keyword evidence="1" id="KW-0238">DNA-binding</keyword>
<proteinExistence type="predicted"/>
<name>A0A0C2JI80_THEKT</name>
<dbReference type="InterPro" id="IPR009057">
    <property type="entry name" value="Homeodomain-like_sf"/>
</dbReference>
<dbReference type="PROSITE" id="PS50071">
    <property type="entry name" value="HOMEOBOX_2"/>
    <property type="match status" value="1"/>
</dbReference>
<feature type="region of interest" description="Disordered" evidence="2">
    <location>
        <begin position="1"/>
        <end position="29"/>
    </location>
</feature>
<reference evidence="4 5" key="1">
    <citation type="journal article" date="2014" name="Genome Biol. Evol.">
        <title>The genome of the myxosporean Thelohanellus kitauei shows adaptations to nutrient acquisition within its fish host.</title>
        <authorList>
            <person name="Yang Y."/>
            <person name="Xiong J."/>
            <person name="Zhou Z."/>
            <person name="Huo F."/>
            <person name="Miao W."/>
            <person name="Ran C."/>
            <person name="Liu Y."/>
            <person name="Zhang J."/>
            <person name="Feng J."/>
            <person name="Wang M."/>
            <person name="Wang M."/>
            <person name="Wang L."/>
            <person name="Yao B."/>
        </authorList>
    </citation>
    <scope>NUCLEOTIDE SEQUENCE [LARGE SCALE GENOMIC DNA]</scope>
    <source>
        <strain evidence="4">Wuqing</strain>
    </source>
</reference>
<dbReference type="EMBL" id="JWZT01002637">
    <property type="protein sequence ID" value="KII69023.1"/>
    <property type="molecule type" value="Genomic_DNA"/>
</dbReference>
<evidence type="ECO:0000313" key="5">
    <source>
        <dbReference type="Proteomes" id="UP000031668"/>
    </source>
</evidence>
<organism evidence="4 5">
    <name type="scientific">Thelohanellus kitauei</name>
    <name type="common">Myxosporean</name>
    <dbReference type="NCBI Taxonomy" id="669202"/>
    <lineage>
        <taxon>Eukaryota</taxon>
        <taxon>Metazoa</taxon>
        <taxon>Cnidaria</taxon>
        <taxon>Myxozoa</taxon>
        <taxon>Myxosporea</taxon>
        <taxon>Bivalvulida</taxon>
        <taxon>Platysporina</taxon>
        <taxon>Myxobolidae</taxon>
        <taxon>Thelohanellus</taxon>
    </lineage>
</organism>
<evidence type="ECO:0000256" key="1">
    <source>
        <dbReference type="PROSITE-ProRule" id="PRU00108"/>
    </source>
</evidence>
<feature type="domain" description="Homeobox" evidence="3">
    <location>
        <begin position="122"/>
        <end position="182"/>
    </location>
</feature>
<dbReference type="SUPFAM" id="SSF46689">
    <property type="entry name" value="Homeodomain-like"/>
    <property type="match status" value="1"/>
</dbReference>
<gene>
    <name evidence="4" type="ORF">RF11_05273</name>
</gene>
<feature type="DNA-binding region" description="Homeobox" evidence="1">
    <location>
        <begin position="124"/>
        <end position="183"/>
    </location>
</feature>